<reference evidence="7 8" key="1">
    <citation type="submission" date="2019-04" db="EMBL/GenBank/DDBJ databases">
        <title>Friends and foes A comparative genomics study of 23 Aspergillus species from section Flavi.</title>
        <authorList>
            <consortium name="DOE Joint Genome Institute"/>
            <person name="Kjaerbolling I."/>
            <person name="Vesth T."/>
            <person name="Frisvad J.C."/>
            <person name="Nybo J.L."/>
            <person name="Theobald S."/>
            <person name="Kildgaard S."/>
            <person name="Isbrandt T."/>
            <person name="Kuo A."/>
            <person name="Sato A."/>
            <person name="Lyhne E.K."/>
            <person name="Kogle M.E."/>
            <person name="Wiebenga A."/>
            <person name="Kun R.S."/>
            <person name="Lubbers R.J."/>
            <person name="Makela M.R."/>
            <person name="Barry K."/>
            <person name="Chovatia M."/>
            <person name="Clum A."/>
            <person name="Daum C."/>
            <person name="Haridas S."/>
            <person name="He G."/>
            <person name="LaButti K."/>
            <person name="Lipzen A."/>
            <person name="Mondo S."/>
            <person name="Riley R."/>
            <person name="Salamov A."/>
            <person name="Simmons B.A."/>
            <person name="Magnuson J.K."/>
            <person name="Henrissat B."/>
            <person name="Mortensen U.H."/>
            <person name="Larsen T.O."/>
            <person name="Devries R.P."/>
            <person name="Grigoriev I.V."/>
            <person name="Machida M."/>
            <person name="Baker S.E."/>
            <person name="Andersen M.R."/>
        </authorList>
    </citation>
    <scope>NUCLEOTIDE SEQUENCE [LARGE SCALE GENOMIC DNA]</scope>
    <source>
        <strain evidence="7 8">CBS 151.66</strain>
    </source>
</reference>
<evidence type="ECO:0000256" key="2">
    <source>
        <dbReference type="ARBA" id="ARBA00023015"/>
    </source>
</evidence>
<dbReference type="PROSITE" id="PS50048">
    <property type="entry name" value="ZN2_CY6_FUNGAL_2"/>
    <property type="match status" value="1"/>
</dbReference>
<keyword evidence="4" id="KW-0804">Transcription</keyword>
<dbReference type="OrthoDB" id="435881at2759"/>
<dbReference type="CDD" id="cd00067">
    <property type="entry name" value="GAL4"/>
    <property type="match status" value="1"/>
</dbReference>
<dbReference type="InterPro" id="IPR050613">
    <property type="entry name" value="Sec_Metabolite_Reg"/>
</dbReference>
<dbReference type="GO" id="GO:0000981">
    <property type="term" value="F:DNA-binding transcription factor activity, RNA polymerase II-specific"/>
    <property type="evidence" value="ECO:0007669"/>
    <property type="project" value="InterPro"/>
</dbReference>
<evidence type="ECO:0000313" key="7">
    <source>
        <dbReference type="EMBL" id="KAB8078573.1"/>
    </source>
</evidence>
<dbReference type="GO" id="GO:0008270">
    <property type="term" value="F:zinc ion binding"/>
    <property type="evidence" value="ECO:0007669"/>
    <property type="project" value="InterPro"/>
</dbReference>
<keyword evidence="5" id="KW-0539">Nucleus</keyword>
<dbReference type="CDD" id="cd12148">
    <property type="entry name" value="fungal_TF_MHR"/>
    <property type="match status" value="1"/>
</dbReference>
<accession>A0A5N5XCT5</accession>
<name>A0A5N5XCT5_9EURO</name>
<dbReference type="InterPro" id="IPR036864">
    <property type="entry name" value="Zn2-C6_fun-type_DNA-bd_sf"/>
</dbReference>
<dbReference type="EMBL" id="ML732157">
    <property type="protein sequence ID" value="KAB8078573.1"/>
    <property type="molecule type" value="Genomic_DNA"/>
</dbReference>
<dbReference type="GO" id="GO:0009893">
    <property type="term" value="P:positive regulation of metabolic process"/>
    <property type="evidence" value="ECO:0007669"/>
    <property type="project" value="UniProtKB-ARBA"/>
</dbReference>
<organism evidence="7 8">
    <name type="scientific">Aspergillus leporis</name>
    <dbReference type="NCBI Taxonomy" id="41062"/>
    <lineage>
        <taxon>Eukaryota</taxon>
        <taxon>Fungi</taxon>
        <taxon>Dikarya</taxon>
        <taxon>Ascomycota</taxon>
        <taxon>Pezizomycotina</taxon>
        <taxon>Eurotiomycetes</taxon>
        <taxon>Eurotiomycetidae</taxon>
        <taxon>Eurotiales</taxon>
        <taxon>Aspergillaceae</taxon>
        <taxon>Aspergillus</taxon>
        <taxon>Aspergillus subgen. Circumdati</taxon>
    </lineage>
</organism>
<dbReference type="SUPFAM" id="SSF57701">
    <property type="entry name" value="Zn2/Cys6 DNA-binding domain"/>
    <property type="match status" value="1"/>
</dbReference>
<dbReference type="InterPro" id="IPR001138">
    <property type="entry name" value="Zn2Cys6_DnaBD"/>
</dbReference>
<dbReference type="PANTHER" id="PTHR31001">
    <property type="entry name" value="UNCHARACTERIZED TRANSCRIPTIONAL REGULATORY PROTEIN"/>
    <property type="match status" value="1"/>
</dbReference>
<sequence length="454" mass="51921">MPRRLITSGPSCLECRRRKIRCDRVLLCAYCVQALIQCTYLTPKADRTTDHFEDSDLLARVERIERIKSLEQTLGLLYLPPAVISVIWQTYLTVVDPVLKLFHAPTVLDAPTECLMFAMYYSAVATMSAVECHSEFHEVLQAFVLYLICGRRDENGPDVRKLIGLPIGTAMKLGFHYVRTVEDHGCEPSILDSAFNIELPFNINDASLDTSMSELPQIHSGRIEMIFSLIRFGVSYFVRRAIDQFKERMEKSYFSYCDIGVPIDFITAASTCLILAEKKLAVCKPRNDYNQGIHMQAAYQKVCEEVLQQAHALRQYEKGKRWLWLFQTYVKRDALAYLQLDRCIAPSGGSSSAVWKTVDEAYHHWKNDPDTHRDRRWTHIEELRSQALTEYTSFMAEIQTRELIAAADQPMLEDVPLSATELPGVGTACEWSTALFKQYWDIAGRWQGSSTLLL</sequence>
<dbReference type="SMART" id="SM00066">
    <property type="entry name" value="GAL4"/>
    <property type="match status" value="1"/>
</dbReference>
<dbReference type="PANTHER" id="PTHR31001:SF91">
    <property type="entry name" value="ZN(II)2CYS6 TRANSCRIPTION FACTOR (EUROFUNG)"/>
    <property type="match status" value="1"/>
</dbReference>
<evidence type="ECO:0000256" key="3">
    <source>
        <dbReference type="ARBA" id="ARBA00023125"/>
    </source>
</evidence>
<gene>
    <name evidence="7" type="ORF">BDV29DRAFT_187889</name>
</gene>
<evidence type="ECO:0000259" key="6">
    <source>
        <dbReference type="PROSITE" id="PS50048"/>
    </source>
</evidence>
<keyword evidence="3" id="KW-0238">DNA-binding</keyword>
<proteinExistence type="predicted"/>
<protein>
    <recommendedName>
        <fullName evidence="6">Zn(2)-C6 fungal-type domain-containing protein</fullName>
    </recommendedName>
</protein>
<evidence type="ECO:0000256" key="1">
    <source>
        <dbReference type="ARBA" id="ARBA00004123"/>
    </source>
</evidence>
<evidence type="ECO:0000256" key="4">
    <source>
        <dbReference type="ARBA" id="ARBA00023163"/>
    </source>
</evidence>
<feature type="domain" description="Zn(2)-C6 fungal-type" evidence="6">
    <location>
        <begin position="11"/>
        <end position="40"/>
    </location>
</feature>
<dbReference type="Gene3D" id="4.10.240.10">
    <property type="entry name" value="Zn(2)-C6 fungal-type DNA-binding domain"/>
    <property type="match status" value="1"/>
</dbReference>
<keyword evidence="2" id="KW-0805">Transcription regulation</keyword>
<dbReference type="PROSITE" id="PS00463">
    <property type="entry name" value="ZN2_CY6_FUNGAL_1"/>
    <property type="match status" value="1"/>
</dbReference>
<evidence type="ECO:0000313" key="8">
    <source>
        <dbReference type="Proteomes" id="UP000326565"/>
    </source>
</evidence>
<dbReference type="GO" id="GO:0003677">
    <property type="term" value="F:DNA binding"/>
    <property type="evidence" value="ECO:0007669"/>
    <property type="project" value="UniProtKB-KW"/>
</dbReference>
<keyword evidence="8" id="KW-1185">Reference proteome</keyword>
<dbReference type="Proteomes" id="UP000326565">
    <property type="component" value="Unassembled WGS sequence"/>
</dbReference>
<comment type="subcellular location">
    <subcellularLocation>
        <location evidence="1">Nucleus</location>
    </subcellularLocation>
</comment>
<dbReference type="AlphaFoldDB" id="A0A5N5XCT5"/>
<evidence type="ECO:0000256" key="5">
    <source>
        <dbReference type="ARBA" id="ARBA00023242"/>
    </source>
</evidence>
<dbReference type="GO" id="GO:0005634">
    <property type="term" value="C:nucleus"/>
    <property type="evidence" value="ECO:0007669"/>
    <property type="project" value="UniProtKB-SubCell"/>
</dbReference>
<dbReference type="Pfam" id="PF00172">
    <property type="entry name" value="Zn_clus"/>
    <property type="match status" value="1"/>
</dbReference>